<dbReference type="Proteomes" id="UP000296049">
    <property type="component" value="Unassembled WGS sequence"/>
</dbReference>
<protein>
    <submittedName>
        <fullName evidence="1">Uncharacterized protein</fullName>
    </submittedName>
</protein>
<accession>R0LSP5</accession>
<dbReference type="AlphaFoldDB" id="R0LSP5"/>
<evidence type="ECO:0000313" key="1">
    <source>
        <dbReference type="EMBL" id="EOB03388.1"/>
    </source>
</evidence>
<keyword evidence="2" id="KW-1185">Reference proteome</keyword>
<evidence type="ECO:0000313" key="2">
    <source>
        <dbReference type="Proteomes" id="UP000296049"/>
    </source>
</evidence>
<organism evidence="1 2">
    <name type="scientific">Anas platyrhynchos</name>
    <name type="common">Mallard</name>
    <name type="synonym">Anas boschas</name>
    <dbReference type="NCBI Taxonomy" id="8839"/>
    <lineage>
        <taxon>Eukaryota</taxon>
        <taxon>Metazoa</taxon>
        <taxon>Chordata</taxon>
        <taxon>Craniata</taxon>
        <taxon>Vertebrata</taxon>
        <taxon>Euteleostomi</taxon>
        <taxon>Archelosauria</taxon>
        <taxon>Archosauria</taxon>
        <taxon>Dinosauria</taxon>
        <taxon>Saurischia</taxon>
        <taxon>Theropoda</taxon>
        <taxon>Coelurosauria</taxon>
        <taxon>Aves</taxon>
        <taxon>Neognathae</taxon>
        <taxon>Galloanserae</taxon>
        <taxon>Anseriformes</taxon>
        <taxon>Anatidae</taxon>
        <taxon>Anatinae</taxon>
        <taxon>Anas</taxon>
    </lineage>
</organism>
<sequence length="127" mass="13747">MTGWVRIVRSNLSLQSPKKAINECVQEQSALFHMGQKGAGFLLVTICEGAAQDDGRIQPPCTTPAELLSAFVQQGQKSSAVRQNKCCHWRLKDPPSEEEERGAEQPCDKCSQLAASLLAYSGSPSAL</sequence>
<gene>
    <name evidence="1" type="ORF">Anapl_12126</name>
</gene>
<reference evidence="2" key="1">
    <citation type="journal article" date="2013" name="Nat. Genet.">
        <title>The duck genome and transcriptome provide insight into an avian influenza virus reservoir species.</title>
        <authorList>
            <person name="Huang Y."/>
            <person name="Li Y."/>
            <person name="Burt D.W."/>
            <person name="Chen H."/>
            <person name="Zhang Y."/>
            <person name="Qian W."/>
            <person name="Kim H."/>
            <person name="Gan S."/>
            <person name="Zhao Y."/>
            <person name="Li J."/>
            <person name="Yi K."/>
            <person name="Feng H."/>
            <person name="Zhu P."/>
            <person name="Li B."/>
            <person name="Liu Q."/>
            <person name="Fairley S."/>
            <person name="Magor K.E."/>
            <person name="Du Z."/>
            <person name="Hu X."/>
            <person name="Goodman L."/>
            <person name="Tafer H."/>
            <person name="Vignal A."/>
            <person name="Lee T."/>
            <person name="Kim K.W."/>
            <person name="Sheng Z."/>
            <person name="An Y."/>
            <person name="Searle S."/>
            <person name="Herrero J."/>
            <person name="Groenen M.A."/>
            <person name="Crooijmans R.P."/>
            <person name="Faraut T."/>
            <person name="Cai Q."/>
            <person name="Webster R.G."/>
            <person name="Aldridge J.R."/>
            <person name="Warren W.C."/>
            <person name="Bartschat S."/>
            <person name="Kehr S."/>
            <person name="Marz M."/>
            <person name="Stadler P.F."/>
            <person name="Smith J."/>
            <person name="Kraus R.H."/>
            <person name="Zhao Y."/>
            <person name="Ren L."/>
            <person name="Fei J."/>
            <person name="Morisson M."/>
            <person name="Kaiser P."/>
            <person name="Griffin D.K."/>
            <person name="Rao M."/>
            <person name="Pitel F."/>
            <person name="Wang J."/>
            <person name="Li N."/>
        </authorList>
    </citation>
    <scope>NUCLEOTIDE SEQUENCE [LARGE SCALE GENOMIC DNA]</scope>
</reference>
<dbReference type="EMBL" id="KB742862">
    <property type="protein sequence ID" value="EOB03388.1"/>
    <property type="molecule type" value="Genomic_DNA"/>
</dbReference>
<name>R0LSP5_ANAPL</name>
<proteinExistence type="predicted"/>